<dbReference type="InterPro" id="IPR022031">
    <property type="entry name" value="Rif1_N"/>
</dbReference>
<dbReference type="Proteomes" id="UP001445076">
    <property type="component" value="Unassembled WGS sequence"/>
</dbReference>
<feature type="compositionally biased region" description="Basic and acidic residues" evidence="7">
    <location>
        <begin position="1986"/>
        <end position="2000"/>
    </location>
</feature>
<dbReference type="PANTHER" id="PTHR22928:SF3">
    <property type="entry name" value="TELOMERE-ASSOCIATED PROTEIN RIF1"/>
    <property type="match status" value="1"/>
</dbReference>
<gene>
    <name evidence="9" type="ORF">OTU49_010733</name>
</gene>
<feature type="compositionally biased region" description="Polar residues" evidence="7">
    <location>
        <begin position="1734"/>
        <end position="1752"/>
    </location>
</feature>
<dbReference type="SUPFAM" id="SSF48371">
    <property type="entry name" value="ARM repeat"/>
    <property type="match status" value="1"/>
</dbReference>
<dbReference type="GO" id="GO:0000723">
    <property type="term" value="P:telomere maintenance"/>
    <property type="evidence" value="ECO:0007669"/>
    <property type="project" value="TreeGrafter"/>
</dbReference>
<keyword evidence="5" id="KW-0539">Nucleus</keyword>
<feature type="compositionally biased region" description="Polar residues" evidence="7">
    <location>
        <begin position="1760"/>
        <end position="1770"/>
    </location>
</feature>
<feature type="region of interest" description="Disordered" evidence="7">
    <location>
        <begin position="1669"/>
        <end position="1783"/>
    </location>
</feature>
<feature type="compositionally biased region" description="Low complexity" evidence="7">
    <location>
        <begin position="1568"/>
        <end position="1578"/>
    </location>
</feature>
<feature type="compositionally biased region" description="Polar residues" evidence="7">
    <location>
        <begin position="2029"/>
        <end position="2047"/>
    </location>
</feature>
<evidence type="ECO:0000256" key="6">
    <source>
        <dbReference type="ARBA" id="ARBA00023306"/>
    </source>
</evidence>
<name>A0AAW0W7P6_CHEQU</name>
<feature type="region of interest" description="Disordered" evidence="7">
    <location>
        <begin position="2065"/>
        <end position="2095"/>
    </location>
</feature>
<evidence type="ECO:0000313" key="9">
    <source>
        <dbReference type="EMBL" id="KAK8725167.1"/>
    </source>
</evidence>
<feature type="compositionally biased region" description="Acidic residues" evidence="7">
    <location>
        <begin position="1677"/>
        <end position="1705"/>
    </location>
</feature>
<evidence type="ECO:0000259" key="8">
    <source>
        <dbReference type="Pfam" id="PF12231"/>
    </source>
</evidence>
<feature type="region of interest" description="Disordered" evidence="7">
    <location>
        <begin position="1974"/>
        <end position="2047"/>
    </location>
</feature>
<feature type="compositionally biased region" description="Basic and acidic residues" evidence="7">
    <location>
        <begin position="2162"/>
        <end position="2176"/>
    </location>
</feature>
<keyword evidence="10" id="KW-1185">Reference proteome</keyword>
<evidence type="ECO:0000256" key="7">
    <source>
        <dbReference type="SAM" id="MobiDB-lite"/>
    </source>
</evidence>
<reference evidence="9 10" key="1">
    <citation type="journal article" date="2024" name="BMC Genomics">
        <title>Genome assembly of redclaw crayfish (Cherax quadricarinatus) provides insights into its immune adaptation and hypoxia tolerance.</title>
        <authorList>
            <person name="Liu Z."/>
            <person name="Zheng J."/>
            <person name="Li H."/>
            <person name="Fang K."/>
            <person name="Wang S."/>
            <person name="He J."/>
            <person name="Zhou D."/>
            <person name="Weng S."/>
            <person name="Chi M."/>
            <person name="Gu Z."/>
            <person name="He J."/>
            <person name="Li F."/>
            <person name="Wang M."/>
        </authorList>
    </citation>
    <scope>NUCLEOTIDE SEQUENCE [LARGE SCALE GENOMIC DNA]</scope>
    <source>
        <strain evidence="9">ZL_2023a</strain>
    </source>
</reference>
<evidence type="ECO:0000256" key="5">
    <source>
        <dbReference type="ARBA" id="ARBA00023242"/>
    </source>
</evidence>
<organism evidence="9 10">
    <name type="scientific">Cherax quadricarinatus</name>
    <name type="common">Australian red claw crayfish</name>
    <dbReference type="NCBI Taxonomy" id="27406"/>
    <lineage>
        <taxon>Eukaryota</taxon>
        <taxon>Metazoa</taxon>
        <taxon>Ecdysozoa</taxon>
        <taxon>Arthropoda</taxon>
        <taxon>Crustacea</taxon>
        <taxon>Multicrustacea</taxon>
        <taxon>Malacostraca</taxon>
        <taxon>Eumalacostraca</taxon>
        <taxon>Eucarida</taxon>
        <taxon>Decapoda</taxon>
        <taxon>Pleocyemata</taxon>
        <taxon>Astacidea</taxon>
        <taxon>Parastacoidea</taxon>
        <taxon>Parastacidae</taxon>
        <taxon>Cherax</taxon>
    </lineage>
</organism>
<dbReference type="PANTHER" id="PTHR22928">
    <property type="entry name" value="TELOMERE-ASSOCIATED PROTEIN RIF1"/>
    <property type="match status" value="1"/>
</dbReference>
<dbReference type="GO" id="GO:0140445">
    <property type="term" value="C:chromosome, telomeric repeat region"/>
    <property type="evidence" value="ECO:0007669"/>
    <property type="project" value="TreeGrafter"/>
</dbReference>
<evidence type="ECO:0000256" key="3">
    <source>
        <dbReference type="ARBA" id="ARBA00022454"/>
    </source>
</evidence>
<feature type="region of interest" description="Disordered" evidence="7">
    <location>
        <begin position="1074"/>
        <end position="1201"/>
    </location>
</feature>
<dbReference type="Pfam" id="PF12231">
    <property type="entry name" value="Rif1_N"/>
    <property type="match status" value="1"/>
</dbReference>
<comment type="subcellular location">
    <subcellularLocation>
        <location evidence="2">Chromosome</location>
        <location evidence="2">Telomere</location>
    </subcellularLocation>
    <subcellularLocation>
        <location evidence="1">Nucleus</location>
    </subcellularLocation>
</comment>
<feature type="compositionally biased region" description="Polar residues" evidence="7">
    <location>
        <begin position="1814"/>
        <end position="1823"/>
    </location>
</feature>
<dbReference type="GO" id="GO:0005634">
    <property type="term" value="C:nucleus"/>
    <property type="evidence" value="ECO:0007669"/>
    <property type="project" value="UniProtKB-SubCell"/>
</dbReference>
<keyword evidence="4" id="KW-0779">Telomere</keyword>
<evidence type="ECO:0000256" key="2">
    <source>
        <dbReference type="ARBA" id="ARBA00004574"/>
    </source>
</evidence>
<feature type="non-terminal residue" evidence="9">
    <location>
        <position position="1"/>
    </location>
</feature>
<evidence type="ECO:0000256" key="4">
    <source>
        <dbReference type="ARBA" id="ARBA00022895"/>
    </source>
</evidence>
<keyword evidence="3" id="KW-0158">Chromosome</keyword>
<protein>
    <recommendedName>
        <fullName evidence="8">Telomere-associated protein Rif1 N-terminal domain-containing protein</fullName>
    </recommendedName>
</protein>
<feature type="region of interest" description="Disordered" evidence="7">
    <location>
        <begin position="1528"/>
        <end position="1627"/>
    </location>
</feature>
<dbReference type="EMBL" id="JARKIK010000083">
    <property type="protein sequence ID" value="KAK8725167.1"/>
    <property type="molecule type" value="Genomic_DNA"/>
</dbReference>
<keyword evidence="6" id="KW-0131">Cell cycle</keyword>
<comment type="caution">
    <text evidence="9">The sequence shown here is derived from an EMBL/GenBank/DDBJ whole genome shotgun (WGS) entry which is preliminary data.</text>
</comment>
<feature type="domain" description="Telomere-associated protein Rif1 N-terminal" evidence="8">
    <location>
        <begin position="53"/>
        <end position="369"/>
    </location>
</feature>
<dbReference type="InterPro" id="IPR011989">
    <property type="entry name" value="ARM-like"/>
</dbReference>
<feature type="compositionally biased region" description="Basic and acidic residues" evidence="7">
    <location>
        <begin position="1803"/>
        <end position="1813"/>
    </location>
</feature>
<dbReference type="Gene3D" id="1.25.10.10">
    <property type="entry name" value="Leucine-rich Repeat Variant"/>
    <property type="match status" value="1"/>
</dbReference>
<accession>A0AAW0W7P6</accession>
<sequence>VVASMEEPGAMKEASLEDLVNQCTSQQVTVRVPAYRTLTQKCTGETEKVIWSDFASLDDTHKTLINIKTDLLSETVETSYEAAGVCGCLLANDSFLSLVNSEDEVDILDALIKSIKDSKEKKILTRCLWSLSKSKLKRELFLEKFEQILETINGILRVENASSVAVHEALQVIQSLLEIVPNEMGKEAKNWFPCVFGYMFNDVNRIRTAAFATVNGAKVIFEKMENFSDIRSDILKMIIPDLKAHNCKRMNRLVTEDCTDILKEWKMIVQFLGKELHPGTSLINGLLEVVEKGFKSSKPEIRVDAFNCWRALIDNFSLDDSVLTHSKRLKLLLAPLKANNAKTEDIAYAKLLAWWHLVCKLGKKASINFDMIVVPLLRFCFGCGSSSGGAAVGLAERNLIMSGAAASPGRKFANLHVACAEILAQIIFVGINIPGVQTYNFSMLQMEEPLLNNPALFVRHHNLLLNCISEAAQSLNFKDCKQNLLGILLFQSILAHTRVAINLDSNKKDSVEIVKELFNTLSVLEKNCCPEDSQSQFVFKFYELVTVGNLALPKTVLNSRHYHTATMRDMMSGTLSNHLICQLCKPSILHFAPIKPGFFSMWLVVLSNSKPSTGKLGFLQFVMKELDSAAAILCPANPSTLVHMWSAVVHQLIEYIKETQIIDQGDGSEHDWSCIYSILLFPLIHSIDALSSADHHVYQEIMKDWNELWCKFTELTPLSPTAEPNSEVEHVACALVNICTEKLTAPPDIHAAAYSLMADVLATLTEKLRYSELGKTSVRLVHSPAKPKKRTHPLHNLASCIELFRILFQKVIRIVSSQRQHAASKLCEAIIHVFGGIQQTKLVDLLIAQVIDPLCDLLKVNPAARFNSEVEKRFIAMFKSFGTLLETHFGTKHSADLLNKVAPLFLISLKSTNKHIKQEAHKIWKSCFSSTSFSIPGNLFDVLKECGLPPASLTELNGSMEDSICLSPKENHLAQVGTHKLKSLKVDSPVSGRWSRDATVTKEKSKPKTKLEDMKDEDFVKIISPSSKKRVLTEHQIERMSERRSDIPALYSELSQAVSQDLLPSHFASQNSFEESSAIDMKGSPFKKPDKNKSSSIDLEVSARGSKGENSTDDQPGVEELSFSGKFATENSGNQPSVKNEESCREKLDENQRNKPERGSQYKNITGKPLNKTDGGGQGMCKTEESEVNSKIPLGSSGSNKLESVSAVGILDSAEGEESNILNTESPKRKINEKFNFAEVTDSEINLEIPSNKSEKHEKISVSDKDVLASKTDTFRTYSNKKKKESTLRRYGSGDSDYTDEDLNEELRRTSLELQKSLNSCSAESDKKLKLREFRHRKAQVPVKKSLRDIRKSFKRTGSSITTTLDTGKIDSPRSQRQMQEHRINFKQVAVSPSVIQDHKIVKQIPEVKLTDGALLVKHVISKCVSDTDSEDEIPNSQVNGVTDSFMSFSKREATVSSCKSRSVEGVMESNTSTRLIKAKRKRNLPEECDLAVNLDKKQKVEEITGQMPVEKRSSSEDSVVLIEENIEEQQQDQRIGGQRKGKENQKQQIVSEEMPGKNSRKMPTRKNSQNSSDSQSNFDRSEGTSSYCTPTKVTRSGRKVVAPNRDMPEPMTPPGSSSSKKKKSSQDLLVVSYVGDCVPKVTEALSSQESIYPKKSVQKKITDMFSKNDKKIFEVEASDDSEDGDALPEMDDINDSQLYDEDKDDYAPKKDESTSSDIDGDTDIDQSVHAVQRNVSTPTVAQKSEQSSSTKEPLKDNVVLSNEGKNNESVIDVDSESNSADCKNKETIECDKSLKKSFSYSKVRETKAHTSTEIDNENNAVPPTNDRSEISDVEMGENCEPHRAMEPQELMSENVLPVVETKIKGVMQEKVDSLSEESSSFECGQAVDEQLNEIPEKYNARVIDCNADKSGDAKSVECIRESEMINGSHSTHQQDFGKAMNLEELCSEKVIEASVNTYSDVYIEKNSEDCVKTSQKLSGKSSEISSKDLKKPSSEKDNYSKNSHVTCVGDSEKGVNEMENSGKILVNDSENSNNDELQKVGSNMDSSNKGFGKMLVEFSLTARQQEEELSPEKPCMSRLHSAVSTPERQKKKGTFKYAGSRAAMLVACAKQNIRNRGTNEGESPSKCGGDASRHRHSGSPYRRSTPGRFSPSTPPSRKRKICDSDSDRPWMKHEPSPGASPSPSILKKATLDDSINRETPSPPPAKYRRVSFADPPVSDRVEIPPSPKTLKSIRAQKRLDMTNVSSPVKDIDFPSPSKESQEADSPTSVNCSQPLYPSLINCQEKVDKVAHQLTSPALVEGLMSILGELGVHTVGQLSHLTEADVNKLPVRAPKIAATIKILKKYEETELKEGKTSSESVLDDVEAQLSEIFGEVDREDKENQQPNNQVHLLESGKSADNNLENEETSENRESNRVDILGMDEDVTPLDTLLDDLNPGIIKSVCTRANENPAFLESLVDHLDADAKESLFSILIDKLQYSFLIDCFHHYLKSRNTAEDT</sequence>
<feature type="compositionally biased region" description="Polar residues" evidence="7">
    <location>
        <begin position="1584"/>
        <end position="1595"/>
    </location>
</feature>
<feature type="compositionally biased region" description="Polar residues" evidence="7">
    <location>
        <begin position="1974"/>
        <end position="1985"/>
    </location>
</feature>
<proteinExistence type="predicted"/>
<evidence type="ECO:0000256" key="1">
    <source>
        <dbReference type="ARBA" id="ARBA00004123"/>
    </source>
</evidence>
<feature type="compositionally biased region" description="Basic and acidic residues" evidence="7">
    <location>
        <begin position="1139"/>
        <end position="1160"/>
    </location>
</feature>
<dbReference type="InterPro" id="IPR016024">
    <property type="entry name" value="ARM-type_fold"/>
</dbReference>
<evidence type="ECO:0000313" key="10">
    <source>
        <dbReference type="Proteomes" id="UP001445076"/>
    </source>
</evidence>
<feature type="region of interest" description="Disordered" evidence="7">
    <location>
        <begin position="2375"/>
        <end position="2416"/>
    </location>
</feature>
<feature type="compositionally biased region" description="Polar residues" evidence="7">
    <location>
        <begin position="2114"/>
        <end position="2123"/>
    </location>
</feature>
<feature type="region of interest" description="Disordered" evidence="7">
    <location>
        <begin position="1802"/>
        <end position="1831"/>
    </location>
</feature>
<feature type="region of interest" description="Disordered" evidence="7">
    <location>
        <begin position="2114"/>
        <end position="2271"/>
    </location>
</feature>
<feature type="compositionally biased region" description="Polar residues" evidence="7">
    <location>
        <begin position="1129"/>
        <end position="1138"/>
    </location>
</feature>